<dbReference type="InterPro" id="IPR020568">
    <property type="entry name" value="Ribosomal_Su5_D2-typ_SF"/>
</dbReference>
<comment type="similarity">
    <text evidence="1">Belongs to the Mg-chelatase subunits D/I family. ComM subfamily.</text>
</comment>
<evidence type="ECO:0000256" key="3">
    <source>
        <dbReference type="ARBA" id="ARBA00022840"/>
    </source>
</evidence>
<dbReference type="InterPro" id="IPR025158">
    <property type="entry name" value="Mg_chelat-rel_C"/>
</dbReference>
<protein>
    <submittedName>
        <fullName evidence="6">ATP-binding protein</fullName>
    </submittedName>
</protein>
<dbReference type="Gene3D" id="3.40.50.300">
    <property type="entry name" value="P-loop containing nucleotide triphosphate hydrolases"/>
    <property type="match status" value="1"/>
</dbReference>
<dbReference type="PRINTS" id="PR01657">
    <property type="entry name" value="MCMFAMILY"/>
</dbReference>
<dbReference type="SUPFAM" id="SSF54211">
    <property type="entry name" value="Ribosomal protein S5 domain 2-like"/>
    <property type="match status" value="1"/>
</dbReference>
<evidence type="ECO:0000256" key="4">
    <source>
        <dbReference type="SAM" id="MobiDB-lite"/>
    </source>
</evidence>
<dbReference type="InterPro" id="IPR004482">
    <property type="entry name" value="Mg_chelat-rel"/>
</dbReference>
<dbReference type="InterPro" id="IPR001208">
    <property type="entry name" value="MCM_dom"/>
</dbReference>
<dbReference type="SUPFAM" id="SSF52540">
    <property type="entry name" value="P-loop containing nucleoside triphosphate hydrolases"/>
    <property type="match status" value="1"/>
</dbReference>
<dbReference type="InterPro" id="IPR027417">
    <property type="entry name" value="P-loop_NTPase"/>
</dbReference>
<dbReference type="InterPro" id="IPR003593">
    <property type="entry name" value="AAA+_ATPase"/>
</dbReference>
<dbReference type="Pfam" id="PF01078">
    <property type="entry name" value="Mg_chelatase"/>
    <property type="match status" value="1"/>
</dbReference>
<evidence type="ECO:0000256" key="2">
    <source>
        <dbReference type="ARBA" id="ARBA00022741"/>
    </source>
</evidence>
<accession>A0A3A8PPY6</accession>
<dbReference type="Pfam" id="PF13541">
    <property type="entry name" value="ChlI"/>
    <property type="match status" value="1"/>
</dbReference>
<dbReference type="InterPro" id="IPR014721">
    <property type="entry name" value="Ribsml_uS5_D2-typ_fold_subgr"/>
</dbReference>
<evidence type="ECO:0000256" key="1">
    <source>
        <dbReference type="ARBA" id="ARBA00006354"/>
    </source>
</evidence>
<evidence type="ECO:0000313" key="7">
    <source>
        <dbReference type="Proteomes" id="UP000272888"/>
    </source>
</evidence>
<dbReference type="EMBL" id="RAWB01000298">
    <property type="protein sequence ID" value="RKH54562.1"/>
    <property type="molecule type" value="Genomic_DNA"/>
</dbReference>
<dbReference type="Gene3D" id="3.30.230.10">
    <property type="match status" value="1"/>
</dbReference>
<dbReference type="GO" id="GO:0003677">
    <property type="term" value="F:DNA binding"/>
    <property type="evidence" value="ECO:0007669"/>
    <property type="project" value="InterPro"/>
</dbReference>
<feature type="domain" description="AAA+ ATPase" evidence="5">
    <location>
        <begin position="212"/>
        <end position="391"/>
    </location>
</feature>
<keyword evidence="2" id="KW-0547">Nucleotide-binding</keyword>
<dbReference type="PANTHER" id="PTHR32039">
    <property type="entry name" value="MAGNESIUM-CHELATASE SUBUNIT CHLI"/>
    <property type="match status" value="1"/>
</dbReference>
<dbReference type="Pfam" id="PF13335">
    <property type="entry name" value="Mg_chelatase_C"/>
    <property type="match status" value="1"/>
</dbReference>
<sequence length="545" mass="59155">MLARVRSGALMGIDAVVVECEVDMALGLPYFNVVGLPEGAARESKVRVVSALKNSGFDLPQKRITVNLAPADIRKEGAAFELPIALGVLAAARLMEEEPLAHYLFGGELSLDGSIKPIRGVLPLAVAARNGGFRGVMVPAANATEAALVEGLQVVPVAHLREAVGHLTGSAPLTPLLRAATPGVGPRKANADMADVRGQPELKLALELAAAGGHNILMAGPPGSGKTMLARRLPGILPEMTFDEALEVTKVYSIQGLLGDEQALMRERPFRAPHHTLSDAGLVGGGPAARPGELSLAHHGVLFLDELPEFRKNVLEVLRQPLEEGAIHLARANQHITYPCRVMLVAAMNPCPCGYFNVPERTCTCPEHRVFDYHARVSGPLLDRIDITVQTRPVEYHQLAAKSQELPSHYYRQRVEAARERQRARFQDAPGVHCNAQMPSHLLRRYCVLSPRAEQMLELAVRHHGLSARAHDRILKLALTRADLEGHGRIEDVDMQLAVDCRMLDRRGWLHANTQGLAGASRPPAPSWRADPVDSNGRRLPSDKD</sequence>
<keyword evidence="3 6" id="KW-0067">ATP-binding</keyword>
<comment type="caution">
    <text evidence="6">The sequence shown here is derived from an EMBL/GenBank/DDBJ whole genome shotgun (WGS) entry which is preliminary data.</text>
</comment>
<feature type="compositionally biased region" description="Basic and acidic residues" evidence="4">
    <location>
        <begin position="536"/>
        <end position="545"/>
    </location>
</feature>
<evidence type="ECO:0000313" key="6">
    <source>
        <dbReference type="EMBL" id="RKH54562.1"/>
    </source>
</evidence>
<organism evidence="6 7">
    <name type="scientific">Corallococcus llansteffanensis</name>
    <dbReference type="NCBI Taxonomy" id="2316731"/>
    <lineage>
        <taxon>Bacteria</taxon>
        <taxon>Pseudomonadati</taxon>
        <taxon>Myxococcota</taxon>
        <taxon>Myxococcia</taxon>
        <taxon>Myxococcales</taxon>
        <taxon>Cystobacterineae</taxon>
        <taxon>Myxococcaceae</taxon>
        <taxon>Corallococcus</taxon>
    </lineage>
</organism>
<dbReference type="GO" id="GO:0005524">
    <property type="term" value="F:ATP binding"/>
    <property type="evidence" value="ECO:0007669"/>
    <property type="project" value="UniProtKB-KW"/>
</dbReference>
<dbReference type="RefSeq" id="WP_120645862.1">
    <property type="nucleotide sequence ID" value="NZ_RAWB01000298.1"/>
</dbReference>
<dbReference type="InterPro" id="IPR000523">
    <property type="entry name" value="Mg_chelatse_chII-like_cat_dom"/>
</dbReference>
<dbReference type="SMART" id="SM00382">
    <property type="entry name" value="AAA"/>
    <property type="match status" value="1"/>
</dbReference>
<dbReference type="Proteomes" id="UP000272888">
    <property type="component" value="Unassembled WGS sequence"/>
</dbReference>
<dbReference type="PANTHER" id="PTHR32039:SF7">
    <property type="entry name" value="COMPETENCE PROTEIN COMM"/>
    <property type="match status" value="1"/>
</dbReference>
<dbReference type="AlphaFoldDB" id="A0A3A8PPY6"/>
<reference evidence="7" key="1">
    <citation type="submission" date="2018-09" db="EMBL/GenBank/DDBJ databases">
        <authorList>
            <person name="Livingstone P.G."/>
            <person name="Whitworth D.E."/>
        </authorList>
    </citation>
    <scope>NUCLEOTIDE SEQUENCE [LARGE SCALE GENOMIC DNA]</scope>
    <source>
        <strain evidence="7">CA051B</strain>
    </source>
</reference>
<gene>
    <name evidence="6" type="ORF">D7V93_25450</name>
</gene>
<dbReference type="NCBIfam" id="TIGR00368">
    <property type="entry name" value="YifB family Mg chelatase-like AAA ATPase"/>
    <property type="match status" value="1"/>
</dbReference>
<feature type="region of interest" description="Disordered" evidence="4">
    <location>
        <begin position="516"/>
        <end position="545"/>
    </location>
</feature>
<name>A0A3A8PPY6_9BACT</name>
<evidence type="ECO:0000259" key="5">
    <source>
        <dbReference type="SMART" id="SM00382"/>
    </source>
</evidence>
<dbReference type="InterPro" id="IPR045006">
    <property type="entry name" value="CHLI-like"/>
</dbReference>
<proteinExistence type="inferred from homology"/>
<keyword evidence="7" id="KW-1185">Reference proteome</keyword>